<organism evidence="2 3">
    <name type="scientific">Pseudomonas syringae pv. tagetis</name>
    <dbReference type="NCBI Taxonomy" id="129140"/>
    <lineage>
        <taxon>Bacteria</taxon>
        <taxon>Pseudomonadati</taxon>
        <taxon>Pseudomonadota</taxon>
        <taxon>Gammaproteobacteria</taxon>
        <taxon>Pseudomonadales</taxon>
        <taxon>Pseudomonadaceae</taxon>
        <taxon>Pseudomonas</taxon>
    </lineage>
</organism>
<protein>
    <submittedName>
        <fullName evidence="2">Uncharacterized protein</fullName>
    </submittedName>
</protein>
<keyword evidence="1" id="KW-1133">Transmembrane helix</keyword>
<dbReference type="EMBL" id="JAVCQK010000115">
    <property type="protein sequence ID" value="MFH7518926.1"/>
    <property type="molecule type" value="Genomic_DNA"/>
</dbReference>
<proteinExistence type="predicted"/>
<feature type="non-terminal residue" evidence="2">
    <location>
        <position position="137"/>
    </location>
</feature>
<comment type="caution">
    <text evidence="2">The sequence shown here is derived from an EMBL/GenBank/DDBJ whole genome shotgun (WGS) entry which is preliminary data.</text>
</comment>
<accession>A0ABW7NVI9</accession>
<reference evidence="2 3" key="1">
    <citation type="submission" date="2023-08" db="EMBL/GenBank/DDBJ databases">
        <title>Genomic and mutational analysis of Pseudomonas syringae pv. tagetis EB037 pathogenicity on sunflower.</title>
        <authorList>
            <person name="Maul J.E."/>
        </authorList>
    </citation>
    <scope>NUCLEOTIDE SEQUENCE [LARGE SCALE GENOMIC DNA]</scope>
    <source>
        <strain evidence="2 3">EB037_T1</strain>
    </source>
</reference>
<feature type="non-terminal residue" evidence="2">
    <location>
        <position position="1"/>
    </location>
</feature>
<keyword evidence="1" id="KW-0472">Membrane</keyword>
<feature type="transmembrane region" description="Helical" evidence="1">
    <location>
        <begin position="54"/>
        <end position="80"/>
    </location>
</feature>
<evidence type="ECO:0000313" key="3">
    <source>
        <dbReference type="Proteomes" id="UP001610657"/>
    </source>
</evidence>
<evidence type="ECO:0000256" key="1">
    <source>
        <dbReference type="SAM" id="Phobius"/>
    </source>
</evidence>
<evidence type="ECO:0000313" key="2">
    <source>
        <dbReference type="EMBL" id="MFH7518926.1"/>
    </source>
</evidence>
<feature type="transmembrane region" description="Helical" evidence="1">
    <location>
        <begin position="24"/>
        <end position="47"/>
    </location>
</feature>
<keyword evidence="1" id="KW-0812">Transmembrane</keyword>
<dbReference type="Proteomes" id="UP001610657">
    <property type="component" value="Unassembled WGS sequence"/>
</dbReference>
<gene>
    <name evidence="2" type="ORF">RA271_27755</name>
</gene>
<sequence>CLWLLLAVVLVIWAALLGWWLWVGSWLCWGVSMWCGVLGLVVVFVVLCRMLWVLVVLLLLVLVVGVLVLGGVCLLWLWVLVWGFGVFGWLGLGVVVLGGVFGSLRVVRVVVRGMHVQSGLEIDQRPLYHVPRRIAQL</sequence>
<feature type="transmembrane region" description="Helical" evidence="1">
    <location>
        <begin position="86"/>
        <end position="107"/>
    </location>
</feature>
<keyword evidence="3" id="KW-1185">Reference proteome</keyword>
<name>A0ABW7NVI9_9PSED</name>